<keyword evidence="1" id="KW-0175">Coiled coil</keyword>
<organism evidence="4 5">
    <name type="scientific">Tanacetum coccineum</name>
    <dbReference type="NCBI Taxonomy" id="301880"/>
    <lineage>
        <taxon>Eukaryota</taxon>
        <taxon>Viridiplantae</taxon>
        <taxon>Streptophyta</taxon>
        <taxon>Embryophyta</taxon>
        <taxon>Tracheophyta</taxon>
        <taxon>Spermatophyta</taxon>
        <taxon>Magnoliopsida</taxon>
        <taxon>eudicotyledons</taxon>
        <taxon>Gunneridae</taxon>
        <taxon>Pentapetalae</taxon>
        <taxon>asterids</taxon>
        <taxon>campanulids</taxon>
        <taxon>Asterales</taxon>
        <taxon>Asteraceae</taxon>
        <taxon>Asteroideae</taxon>
        <taxon>Anthemideae</taxon>
        <taxon>Anthemidinae</taxon>
        <taxon>Tanacetum</taxon>
    </lineage>
</organism>
<comment type="caution">
    <text evidence="4">The sequence shown here is derived from an EMBL/GenBank/DDBJ whole genome shotgun (WGS) entry which is preliminary data.</text>
</comment>
<feature type="region of interest" description="Disordered" evidence="2">
    <location>
        <begin position="160"/>
        <end position="201"/>
    </location>
</feature>
<evidence type="ECO:0000256" key="3">
    <source>
        <dbReference type="SAM" id="Phobius"/>
    </source>
</evidence>
<feature type="coiled-coil region" evidence="1">
    <location>
        <begin position="358"/>
        <end position="392"/>
    </location>
</feature>
<evidence type="ECO:0008006" key="6">
    <source>
        <dbReference type="Google" id="ProtNLM"/>
    </source>
</evidence>
<name>A0ABQ5F6P3_9ASTR</name>
<protein>
    <recommendedName>
        <fullName evidence="6">Transposase (Putative), gypsy type</fullName>
    </recommendedName>
</protein>
<dbReference type="Proteomes" id="UP001151760">
    <property type="component" value="Unassembled WGS sequence"/>
</dbReference>
<dbReference type="EMBL" id="BQNB010017071">
    <property type="protein sequence ID" value="GJT59021.1"/>
    <property type="molecule type" value="Genomic_DNA"/>
</dbReference>
<accession>A0ABQ5F6P3</accession>
<evidence type="ECO:0000256" key="1">
    <source>
        <dbReference type="SAM" id="Coils"/>
    </source>
</evidence>
<keyword evidence="3" id="KW-1133">Transmembrane helix</keyword>
<keyword evidence="3" id="KW-0812">Transmembrane</keyword>
<feature type="transmembrane region" description="Helical" evidence="3">
    <location>
        <begin position="334"/>
        <end position="358"/>
    </location>
</feature>
<gene>
    <name evidence="4" type="ORF">Tco_1002554</name>
</gene>
<keyword evidence="3" id="KW-0472">Membrane</keyword>
<evidence type="ECO:0000313" key="4">
    <source>
        <dbReference type="EMBL" id="GJT59021.1"/>
    </source>
</evidence>
<evidence type="ECO:0000256" key="2">
    <source>
        <dbReference type="SAM" id="MobiDB-lite"/>
    </source>
</evidence>
<keyword evidence="5" id="KW-1185">Reference proteome</keyword>
<evidence type="ECO:0000313" key="5">
    <source>
        <dbReference type="Proteomes" id="UP001151760"/>
    </source>
</evidence>
<proteinExistence type="predicted"/>
<reference evidence="4" key="1">
    <citation type="journal article" date="2022" name="Int. J. Mol. Sci.">
        <title>Draft Genome of Tanacetum Coccineum: Genomic Comparison of Closely Related Tanacetum-Family Plants.</title>
        <authorList>
            <person name="Yamashiro T."/>
            <person name="Shiraishi A."/>
            <person name="Nakayama K."/>
            <person name="Satake H."/>
        </authorList>
    </citation>
    <scope>NUCLEOTIDE SEQUENCE</scope>
</reference>
<sequence>MPTGKIGVYTRFFEFANFRVPLSTFLVDVVRFFKGWNDHFFWVDAFACPASFSWHMGKSVSKDPFPQSTEFNAEHYASLVAYPAPFHKYTEPFLCLVGISCYYTLDENTYPEFLYENGRVVPLLSVAPARASSELEANVDKLFEEGGSVSETAVVFAENAAPLQPRRQRKRKTVVSDAGEPSHPPKKLREDHGISTGPSVAGKSRSALQRLLAGAMLNPEVGVVALPTLPFITSFVSVTPGREDGGQADFMVGANLRTITAPPRLVISSDSSSHLGANIVEAEVDSFARPSALLMTMTTTVTSTVDPTTTAKEKFVESSIFGGGSSSGAELSQLVFLTLLVMIFWLVTSAPSLILTLISEKSEVLKVKEEEVKDLKAQLLLKEAEAAEAAKAIRLCAEASKFETAEKSL</sequence>
<reference evidence="4" key="2">
    <citation type="submission" date="2022-01" db="EMBL/GenBank/DDBJ databases">
        <authorList>
            <person name="Yamashiro T."/>
            <person name="Shiraishi A."/>
            <person name="Satake H."/>
            <person name="Nakayama K."/>
        </authorList>
    </citation>
    <scope>NUCLEOTIDE SEQUENCE</scope>
</reference>